<sequence>MKLTLTIFLQLTLAFSCLCQQLSKYKDIINLDSDYEVTKSNLDELKGENLSKFWINNPSERRLGFIGKNYLRLHIKFLSIIKNPKDSLEYLVYGKSMVNENICDFQGVIKVMESYYFISEDFPYNRYGILAGQYEFYENSGSSSAGIFRGRFTTNWYKNEEGSLTYNDRWSVSAMYNNNQFAGDWTKYGSSNKLTANWGDSRIPLSGDLDVGSSEFRPADKYSSNGWLIFLIANGASPDKMNIEGARKTENLEWWK</sequence>
<dbReference type="AlphaFoldDB" id="A0A937DJL0"/>
<evidence type="ECO:0000313" key="2">
    <source>
        <dbReference type="Proteomes" id="UP000642920"/>
    </source>
</evidence>
<dbReference type="PROSITE" id="PS51257">
    <property type="entry name" value="PROKAR_LIPOPROTEIN"/>
    <property type="match status" value="1"/>
</dbReference>
<reference evidence="1" key="1">
    <citation type="submission" date="2021-01" db="EMBL/GenBank/DDBJ databases">
        <title>Marivirga sp. nov., isolated from intertidal surface sediments.</title>
        <authorList>
            <person name="Zhang M."/>
        </authorList>
    </citation>
    <scope>NUCLEOTIDE SEQUENCE</scope>
    <source>
        <strain evidence="1">SM1354</strain>
    </source>
</reference>
<dbReference type="Proteomes" id="UP000642920">
    <property type="component" value="Unassembled WGS sequence"/>
</dbReference>
<dbReference type="EMBL" id="JAERQG010000001">
    <property type="protein sequence ID" value="MBL0765019.1"/>
    <property type="molecule type" value="Genomic_DNA"/>
</dbReference>
<evidence type="ECO:0000313" key="1">
    <source>
        <dbReference type="EMBL" id="MBL0765019.1"/>
    </source>
</evidence>
<accession>A0A937DJL0</accession>
<keyword evidence="2" id="KW-1185">Reference proteome</keyword>
<proteinExistence type="predicted"/>
<gene>
    <name evidence="1" type="ORF">JKP34_07130</name>
</gene>
<protein>
    <submittedName>
        <fullName evidence="1">Uncharacterized protein</fullName>
    </submittedName>
</protein>
<organism evidence="1 2">
    <name type="scientific">Marivirga atlantica</name>
    <dbReference type="NCBI Taxonomy" id="1548457"/>
    <lineage>
        <taxon>Bacteria</taxon>
        <taxon>Pseudomonadati</taxon>
        <taxon>Bacteroidota</taxon>
        <taxon>Cytophagia</taxon>
        <taxon>Cytophagales</taxon>
        <taxon>Marivirgaceae</taxon>
        <taxon>Marivirga</taxon>
    </lineage>
</organism>
<dbReference type="RefSeq" id="WP_201919130.1">
    <property type="nucleotide sequence ID" value="NZ_JAERQG010000001.1"/>
</dbReference>
<name>A0A937DJL0_9BACT</name>
<comment type="caution">
    <text evidence="1">The sequence shown here is derived from an EMBL/GenBank/DDBJ whole genome shotgun (WGS) entry which is preliminary data.</text>
</comment>